<feature type="compositionally biased region" description="Basic and acidic residues" evidence="1">
    <location>
        <begin position="41"/>
        <end position="57"/>
    </location>
</feature>
<dbReference type="Proteomes" id="UP000054560">
    <property type="component" value="Unassembled WGS sequence"/>
</dbReference>
<feature type="non-terminal residue" evidence="2">
    <location>
        <position position="1"/>
    </location>
</feature>
<proteinExistence type="predicted"/>
<dbReference type="AlphaFoldDB" id="A0A0L0FY69"/>
<dbReference type="RefSeq" id="XP_014155461.1">
    <property type="nucleotide sequence ID" value="XM_014299986.1"/>
</dbReference>
<evidence type="ECO:0000256" key="1">
    <source>
        <dbReference type="SAM" id="MobiDB-lite"/>
    </source>
</evidence>
<accession>A0A0L0FY69</accession>
<name>A0A0L0FY69_9EUKA</name>
<evidence type="ECO:0000313" key="3">
    <source>
        <dbReference type="Proteomes" id="UP000054560"/>
    </source>
</evidence>
<gene>
    <name evidence="2" type="ORF">SARC_06116</name>
</gene>
<organism evidence="2 3">
    <name type="scientific">Sphaeroforma arctica JP610</name>
    <dbReference type="NCBI Taxonomy" id="667725"/>
    <lineage>
        <taxon>Eukaryota</taxon>
        <taxon>Ichthyosporea</taxon>
        <taxon>Ichthyophonida</taxon>
        <taxon>Sphaeroforma</taxon>
    </lineage>
</organism>
<evidence type="ECO:0000313" key="2">
    <source>
        <dbReference type="EMBL" id="KNC81559.1"/>
    </source>
</evidence>
<feature type="region of interest" description="Disordered" evidence="1">
    <location>
        <begin position="20"/>
        <end position="96"/>
    </location>
</feature>
<reference evidence="2 3" key="1">
    <citation type="submission" date="2011-02" db="EMBL/GenBank/DDBJ databases">
        <title>The Genome Sequence of Sphaeroforma arctica JP610.</title>
        <authorList>
            <consortium name="The Broad Institute Genome Sequencing Platform"/>
            <person name="Russ C."/>
            <person name="Cuomo C."/>
            <person name="Young S.K."/>
            <person name="Zeng Q."/>
            <person name="Gargeya S."/>
            <person name="Alvarado L."/>
            <person name="Berlin A."/>
            <person name="Chapman S.B."/>
            <person name="Chen Z."/>
            <person name="Freedman E."/>
            <person name="Gellesch M."/>
            <person name="Goldberg J."/>
            <person name="Griggs A."/>
            <person name="Gujja S."/>
            <person name="Heilman E."/>
            <person name="Heiman D."/>
            <person name="Howarth C."/>
            <person name="Mehta T."/>
            <person name="Neiman D."/>
            <person name="Pearson M."/>
            <person name="Roberts A."/>
            <person name="Saif S."/>
            <person name="Shea T."/>
            <person name="Shenoy N."/>
            <person name="Sisk P."/>
            <person name="Stolte C."/>
            <person name="Sykes S."/>
            <person name="White J."/>
            <person name="Yandava C."/>
            <person name="Burger G."/>
            <person name="Gray M.W."/>
            <person name="Holland P.W.H."/>
            <person name="King N."/>
            <person name="Lang F.B.F."/>
            <person name="Roger A.J."/>
            <person name="Ruiz-Trillo I."/>
            <person name="Haas B."/>
            <person name="Nusbaum C."/>
            <person name="Birren B."/>
        </authorList>
    </citation>
    <scope>NUCLEOTIDE SEQUENCE [LARGE SCALE GENOMIC DNA]</scope>
    <source>
        <strain evidence="2 3">JP610</strain>
    </source>
</reference>
<dbReference type="GeneID" id="25906620"/>
<protein>
    <submittedName>
        <fullName evidence="2">Uncharacterized protein</fullName>
    </submittedName>
</protein>
<keyword evidence="3" id="KW-1185">Reference proteome</keyword>
<sequence length="324" mass="35135">GPQNQPNGLPTYCELHLLVVRHPTPPTAKRDLDSTSTDPEPPAKRIKTEAAEVKHEPGTLVNSANEGVRSNDRAVGTEGPAALPNTAEGQAEAPTTSQLMKADGMIEVSSIPNPSALALLCRSICGVNYTTDVTPDLTSPMNALAGSCYTPYSGHLALGHLTDRITLYPTPPKYTLRLKSSSKYEYALANSTDVVGSIMNHISTNGARLEGEPSLWLMLYESLMANTSSAVVELSREWFGLISCQKDFYNRDKTNLVLSVIKPQGEIVWRMDENAKVLLDIDPPLHLEQPSSAANTQESSFGPNASGLVWMHQQSIAVSMQLMY</sequence>
<dbReference type="EMBL" id="KQ242020">
    <property type="protein sequence ID" value="KNC81559.1"/>
    <property type="molecule type" value="Genomic_DNA"/>
</dbReference>